<organism evidence="1 2">
    <name type="scientific">Klebsiella phage vB_KvM-Eowyn</name>
    <dbReference type="NCBI Taxonomy" id="2762819"/>
    <lineage>
        <taxon>Viruses</taxon>
        <taxon>Duplodnaviria</taxon>
        <taxon>Heunggongvirae</taxon>
        <taxon>Uroviricota</taxon>
        <taxon>Caudoviricetes</taxon>
        <taxon>Chimalliviridae</taxon>
        <taxon>Eowynvirus</taxon>
        <taxon>Eowynvirus eowyn</taxon>
    </lineage>
</organism>
<gene>
    <name evidence="1" type="ORF">LLCLJKAH_00187</name>
</gene>
<dbReference type="Proteomes" id="UP000596247">
    <property type="component" value="Chromosome"/>
</dbReference>
<accession>A0A7R8R5X4</accession>
<name>A0A7R8R5X4_9CAUD</name>
<protein>
    <submittedName>
        <fullName evidence="1">Uncharacterized protein</fullName>
    </submittedName>
</protein>
<reference evidence="1 2" key="1">
    <citation type="submission" date="2020-09" db="EMBL/GenBank/DDBJ databases">
        <authorList>
            <person name="Jameson E."/>
        </authorList>
    </citation>
    <scope>NUCLEOTIDE SEQUENCE [LARGE SCALE GENOMIC DNA]</scope>
</reference>
<evidence type="ECO:0000313" key="1">
    <source>
        <dbReference type="EMBL" id="CAD5236176.1"/>
    </source>
</evidence>
<proteinExistence type="predicted"/>
<dbReference type="EMBL" id="LR881104">
    <property type="protein sequence ID" value="CAD5236176.1"/>
    <property type="molecule type" value="Genomic_DNA"/>
</dbReference>
<evidence type="ECO:0000313" key="2">
    <source>
        <dbReference type="Proteomes" id="UP000596247"/>
    </source>
</evidence>
<sequence length="492" mass="54281">MIKNSTIQASIPAIQRLSAKGISLETIEGSPLDQLADTTKSPFPQTDGDTISVESMVEEVRELSLNPTLVDGSAHDMVMEEVVPGIVQRLSRSKQVAREVLTPATKRVDALVKDALQNFTPIRFWVDEYRPHPIYQADELITSVDRFENAPWLPGELKLPVIAPLDEPALIEMLQTGMQSFDTLVADWLGRKPEGWLSAAFNSFFGTGLDTDLIPLAQQGFYYKGLERVPTFEIRLGSEDQILAGYLLASVLIDKPQGGTGISLSEWKSQLGKLMELCGSALITFRRILTNYLATKTVILQLPAVSPIWKTKAEDARIVVFGPAYAQFLEAGGTPEMVIGSVVGRMNLVTIDQVLAEKDNCLGNYGAYENMLAMEVEQHSTEAIRNAFLVGMATVVNEIPEEELKGPKETIHEAVRQATENTDWANIDIYNCARDILAGVVFKCPLALDIVKRIDVLMEGSDYTPQEAAYIAYRDVAANYVANQIRTVRGVE</sequence>
<keyword evidence="2" id="KW-1185">Reference proteome</keyword>